<dbReference type="GeneID" id="38115117"/>
<name>A0A3D8S4R4_9EURO</name>
<dbReference type="Proteomes" id="UP000256690">
    <property type="component" value="Unassembled WGS sequence"/>
</dbReference>
<dbReference type="EMBL" id="PVWQ01000005">
    <property type="protein sequence ID" value="RDW81190.1"/>
    <property type="molecule type" value="Genomic_DNA"/>
</dbReference>
<organism evidence="1 2">
    <name type="scientific">Aspergillus mulundensis</name>
    <dbReference type="NCBI Taxonomy" id="1810919"/>
    <lineage>
        <taxon>Eukaryota</taxon>
        <taxon>Fungi</taxon>
        <taxon>Dikarya</taxon>
        <taxon>Ascomycota</taxon>
        <taxon>Pezizomycotina</taxon>
        <taxon>Eurotiomycetes</taxon>
        <taxon>Eurotiomycetidae</taxon>
        <taxon>Eurotiales</taxon>
        <taxon>Aspergillaceae</taxon>
        <taxon>Aspergillus</taxon>
        <taxon>Aspergillus subgen. Nidulantes</taxon>
    </lineage>
</organism>
<reference evidence="1 2" key="1">
    <citation type="journal article" date="2018" name="IMA Fungus">
        <title>IMA Genome-F 9: Draft genome sequence of Annulohypoxylon stygium, Aspergillus mulundensis, Berkeleyomyces basicola (syn. Thielaviopsis basicola), Ceratocystis smalleyi, two Cercospora beticola strains, Coleophoma cylindrospora, Fusarium fracticaudum, Phialophora cf. hyalina, and Morchella septimelata.</title>
        <authorList>
            <person name="Wingfield B.D."/>
            <person name="Bills G.F."/>
            <person name="Dong Y."/>
            <person name="Huang W."/>
            <person name="Nel W.J."/>
            <person name="Swalarsk-Parry B.S."/>
            <person name="Vaghefi N."/>
            <person name="Wilken P.M."/>
            <person name="An Z."/>
            <person name="de Beer Z.W."/>
            <person name="De Vos L."/>
            <person name="Chen L."/>
            <person name="Duong T.A."/>
            <person name="Gao Y."/>
            <person name="Hammerbacher A."/>
            <person name="Kikkert J.R."/>
            <person name="Li Y."/>
            <person name="Li H."/>
            <person name="Li K."/>
            <person name="Li Q."/>
            <person name="Liu X."/>
            <person name="Ma X."/>
            <person name="Naidoo K."/>
            <person name="Pethybridge S.J."/>
            <person name="Sun J."/>
            <person name="Steenkamp E.T."/>
            <person name="van der Nest M.A."/>
            <person name="van Wyk S."/>
            <person name="Wingfield M.J."/>
            <person name="Xiong C."/>
            <person name="Yue Q."/>
            <person name="Zhang X."/>
        </authorList>
    </citation>
    <scope>NUCLEOTIDE SEQUENCE [LARGE SCALE GENOMIC DNA]</scope>
    <source>
        <strain evidence="1 2">DSM 5745</strain>
    </source>
</reference>
<sequence>MVRADTDKSKDQDIRFLKSASVSGRIVTGFDMEVQELEQIAQLHMGLHFNDPETYLPGRPVRLFA</sequence>
<evidence type="ECO:0000313" key="2">
    <source>
        <dbReference type="Proteomes" id="UP000256690"/>
    </source>
</evidence>
<proteinExistence type="predicted"/>
<evidence type="ECO:0000313" key="1">
    <source>
        <dbReference type="EMBL" id="RDW81190.1"/>
    </source>
</evidence>
<comment type="caution">
    <text evidence="1">The sequence shown here is derived from an EMBL/GenBank/DDBJ whole genome shotgun (WGS) entry which is preliminary data.</text>
</comment>
<dbReference type="RefSeq" id="XP_026604243.1">
    <property type="nucleotide sequence ID" value="XM_026746763.1"/>
</dbReference>
<accession>A0A3D8S4R4</accession>
<dbReference type="AlphaFoldDB" id="A0A3D8S4R4"/>
<keyword evidence="2" id="KW-1185">Reference proteome</keyword>
<protein>
    <submittedName>
        <fullName evidence="1">Uncharacterized protein</fullName>
    </submittedName>
</protein>
<gene>
    <name evidence="1" type="ORF">DSM5745_04747</name>
</gene>